<evidence type="ECO:0000256" key="10">
    <source>
        <dbReference type="ARBA" id="ARBA00023136"/>
    </source>
</evidence>
<dbReference type="PROSITE" id="PS51808">
    <property type="entry name" value="CHCH"/>
    <property type="match status" value="1"/>
</dbReference>
<protein>
    <recommendedName>
        <fullName evidence="15">Complex I-15 kDa</fullName>
    </recommendedName>
</protein>
<dbReference type="InterPro" id="IPR019342">
    <property type="entry name" value="NADH_UbQ_OxRdtase_FeS-su5"/>
</dbReference>
<keyword evidence="9" id="KW-0496">Mitochondrion</keyword>
<evidence type="ECO:0000256" key="11">
    <source>
        <dbReference type="ARBA" id="ARBA00023157"/>
    </source>
</evidence>
<dbReference type="GO" id="GO:0005758">
    <property type="term" value="C:mitochondrial intermembrane space"/>
    <property type="evidence" value="ECO:0007669"/>
    <property type="project" value="UniProtKB-SubCell"/>
</dbReference>
<gene>
    <name evidence="13" type="ORF">ILUMI_24478</name>
</gene>
<organism evidence="13 14">
    <name type="scientific">Ignelater luminosus</name>
    <name type="common">Cucubano</name>
    <name type="synonym">Pyrophorus luminosus</name>
    <dbReference type="NCBI Taxonomy" id="2038154"/>
    <lineage>
        <taxon>Eukaryota</taxon>
        <taxon>Metazoa</taxon>
        <taxon>Ecdysozoa</taxon>
        <taxon>Arthropoda</taxon>
        <taxon>Hexapoda</taxon>
        <taxon>Insecta</taxon>
        <taxon>Pterygota</taxon>
        <taxon>Neoptera</taxon>
        <taxon>Endopterygota</taxon>
        <taxon>Coleoptera</taxon>
        <taxon>Polyphaga</taxon>
        <taxon>Elateriformia</taxon>
        <taxon>Elateroidea</taxon>
        <taxon>Elateridae</taxon>
        <taxon>Agrypninae</taxon>
        <taxon>Pyrophorini</taxon>
        <taxon>Ignelater</taxon>
    </lineage>
</organism>
<evidence type="ECO:0000256" key="3">
    <source>
        <dbReference type="ARBA" id="ARBA00004637"/>
    </source>
</evidence>
<evidence type="ECO:0000256" key="6">
    <source>
        <dbReference type="ARBA" id="ARBA00022660"/>
    </source>
</evidence>
<dbReference type="PANTHER" id="PTHR21268:SF2">
    <property type="entry name" value="NADH DEHYDROGENASE [UBIQUINONE] IRON-SULFUR PROTEIN 5"/>
    <property type="match status" value="1"/>
</dbReference>
<dbReference type="GO" id="GO:0005743">
    <property type="term" value="C:mitochondrial inner membrane"/>
    <property type="evidence" value="ECO:0007669"/>
    <property type="project" value="UniProtKB-SubCell"/>
</dbReference>
<dbReference type="Proteomes" id="UP000801492">
    <property type="component" value="Unassembled WGS sequence"/>
</dbReference>
<feature type="disulfide bond" evidence="12">
    <location>
        <begin position="27"/>
        <end position="60"/>
    </location>
</feature>
<evidence type="ECO:0000256" key="9">
    <source>
        <dbReference type="ARBA" id="ARBA00023128"/>
    </source>
</evidence>
<dbReference type="EMBL" id="VTPC01090708">
    <property type="protein sequence ID" value="KAF2881696.1"/>
    <property type="molecule type" value="Genomic_DNA"/>
</dbReference>
<evidence type="ECO:0000256" key="8">
    <source>
        <dbReference type="ARBA" id="ARBA00022982"/>
    </source>
</evidence>
<dbReference type="AlphaFoldDB" id="A0A8K0CAE6"/>
<reference evidence="13" key="1">
    <citation type="submission" date="2019-08" db="EMBL/GenBank/DDBJ databases">
        <title>The genome of the North American firefly Photinus pyralis.</title>
        <authorList>
            <consortium name="Photinus pyralis genome working group"/>
            <person name="Fallon T.R."/>
            <person name="Sander Lower S.E."/>
            <person name="Weng J.-K."/>
        </authorList>
    </citation>
    <scope>NUCLEOTIDE SEQUENCE</scope>
    <source>
        <strain evidence="13">TRF0915ILg1</strain>
        <tissue evidence="13">Whole body</tissue>
    </source>
</reference>
<keyword evidence="11 12" id="KW-1015">Disulfide bond</keyword>
<feature type="disulfide bond" evidence="12">
    <location>
        <begin position="37"/>
        <end position="50"/>
    </location>
</feature>
<dbReference type="OrthoDB" id="9992197at2759"/>
<evidence type="ECO:0000313" key="13">
    <source>
        <dbReference type="EMBL" id="KAF2881696.1"/>
    </source>
</evidence>
<keyword evidence="6" id="KW-0679">Respiratory chain</keyword>
<evidence type="ECO:0000256" key="4">
    <source>
        <dbReference type="ARBA" id="ARBA00007372"/>
    </source>
</evidence>
<dbReference type="InterPro" id="IPR009069">
    <property type="entry name" value="Cys_alpha_HP_mot_SF"/>
</dbReference>
<keyword evidence="7" id="KW-0999">Mitochondrion inner membrane</keyword>
<evidence type="ECO:0000313" key="14">
    <source>
        <dbReference type="Proteomes" id="UP000801492"/>
    </source>
</evidence>
<dbReference type="PANTHER" id="PTHR21268">
    <property type="entry name" value="NADH DEHYDROGENASE [UBIQUINONE] IRON-SULFUR PROTEIN 5"/>
    <property type="match status" value="1"/>
</dbReference>
<sequence>MSLSPWLRSPFTDLTGCLMNHQWHGPCRDMEMKMIDCLEAYGLDRGAQKCDALIKDFQECAGRDKQSRRTLAMRWERQRQYYAGERSKEERYAPAPTPDSF</sequence>
<dbReference type="SUPFAM" id="SSF47072">
    <property type="entry name" value="Cysteine alpha-hairpin motif"/>
    <property type="match status" value="1"/>
</dbReference>
<evidence type="ECO:0000256" key="5">
    <source>
        <dbReference type="ARBA" id="ARBA00022448"/>
    </source>
</evidence>
<evidence type="ECO:0008006" key="15">
    <source>
        <dbReference type="Google" id="ProtNLM"/>
    </source>
</evidence>
<comment type="similarity">
    <text evidence="4">Belongs to the complex I NDUFS5 subunit family.</text>
</comment>
<comment type="caution">
    <text evidence="13">The sequence shown here is derived from an EMBL/GenBank/DDBJ whole genome shotgun (WGS) entry which is preliminary data.</text>
</comment>
<keyword evidence="14" id="KW-1185">Reference proteome</keyword>
<comment type="subcellular location">
    <subcellularLocation>
        <location evidence="3">Mitochondrion inner membrane</location>
        <topology evidence="3">Peripheral membrane protein</topology>
    </subcellularLocation>
    <subcellularLocation>
        <location evidence="2">Mitochondrion intermembrane space</location>
    </subcellularLocation>
</comment>
<evidence type="ECO:0000256" key="1">
    <source>
        <dbReference type="ARBA" id="ARBA00003195"/>
    </source>
</evidence>
<evidence type="ECO:0000256" key="2">
    <source>
        <dbReference type="ARBA" id="ARBA00004569"/>
    </source>
</evidence>
<keyword evidence="8" id="KW-0249">Electron transport</keyword>
<comment type="function">
    <text evidence="1">Accessory subunit of the mitochondrial membrane respiratory chain NADH dehydrogenase (Complex I), that is believed not to be involved in catalysis. Complex I functions in the transfer of electrons from NADH to the respiratory chain. The immediate electron acceptor for the enzyme is believed to be ubiquinone.</text>
</comment>
<keyword evidence="5" id="KW-0813">Transport</keyword>
<proteinExistence type="inferred from homology"/>
<evidence type="ECO:0000256" key="12">
    <source>
        <dbReference type="PIRSR" id="PIRSR619342-50"/>
    </source>
</evidence>
<name>A0A8K0CAE6_IGNLU</name>
<keyword evidence="10" id="KW-0472">Membrane</keyword>
<dbReference type="Pfam" id="PF10200">
    <property type="entry name" value="Ndufs5"/>
    <property type="match status" value="1"/>
</dbReference>
<accession>A0A8K0CAE6</accession>
<evidence type="ECO:0000256" key="7">
    <source>
        <dbReference type="ARBA" id="ARBA00022792"/>
    </source>
</evidence>